<evidence type="ECO:0000259" key="3">
    <source>
        <dbReference type="Pfam" id="PF01494"/>
    </source>
</evidence>
<dbReference type="PANTHER" id="PTHR43004:SF3">
    <property type="entry name" value="P-HYDROXYBENZOATE HYDROXYLASE"/>
    <property type="match status" value="1"/>
</dbReference>
<evidence type="ECO:0000256" key="2">
    <source>
        <dbReference type="ARBA" id="ARBA00022827"/>
    </source>
</evidence>
<evidence type="ECO:0000313" key="5">
    <source>
        <dbReference type="Proteomes" id="UP000680865"/>
    </source>
</evidence>
<evidence type="ECO:0000256" key="1">
    <source>
        <dbReference type="ARBA" id="ARBA00022630"/>
    </source>
</evidence>
<accession>A0A919VUI0</accession>
<evidence type="ECO:0000313" key="4">
    <source>
        <dbReference type="EMBL" id="GIM75775.1"/>
    </source>
</evidence>
<dbReference type="PANTHER" id="PTHR43004">
    <property type="entry name" value="TRK SYSTEM POTASSIUM UPTAKE PROTEIN"/>
    <property type="match status" value="1"/>
</dbReference>
<dbReference type="SUPFAM" id="SSF54373">
    <property type="entry name" value="FAD-linked reductases, C-terminal domain"/>
    <property type="match status" value="1"/>
</dbReference>
<dbReference type="RefSeq" id="WP_212999386.1">
    <property type="nucleotide sequence ID" value="NZ_BAAATW010000001.1"/>
</dbReference>
<reference evidence="4" key="1">
    <citation type="submission" date="2021-03" db="EMBL/GenBank/DDBJ databases">
        <title>Whole genome shotgun sequence of Actinoplanes consettensis NBRC 14913.</title>
        <authorList>
            <person name="Komaki H."/>
            <person name="Tamura T."/>
        </authorList>
    </citation>
    <scope>NUCLEOTIDE SEQUENCE</scope>
    <source>
        <strain evidence="4">NBRC 14913</strain>
    </source>
</reference>
<keyword evidence="5" id="KW-1185">Reference proteome</keyword>
<name>A0A919VUI0_9ACTN</name>
<feature type="domain" description="FAD-binding" evidence="3">
    <location>
        <begin position="4"/>
        <end position="337"/>
    </location>
</feature>
<dbReference type="GO" id="GO:0071949">
    <property type="term" value="F:FAD binding"/>
    <property type="evidence" value="ECO:0007669"/>
    <property type="project" value="InterPro"/>
</dbReference>
<dbReference type="SUPFAM" id="SSF51905">
    <property type="entry name" value="FAD/NAD(P)-binding domain"/>
    <property type="match status" value="1"/>
</dbReference>
<dbReference type="GO" id="GO:0016709">
    <property type="term" value="F:oxidoreductase activity, acting on paired donors, with incorporation or reduction of molecular oxygen, NAD(P)H as one donor, and incorporation of one atom of oxygen"/>
    <property type="evidence" value="ECO:0007669"/>
    <property type="project" value="UniProtKB-ARBA"/>
</dbReference>
<dbReference type="InterPro" id="IPR050641">
    <property type="entry name" value="RIFMO-like"/>
</dbReference>
<dbReference type="AlphaFoldDB" id="A0A919VUI0"/>
<dbReference type="InterPro" id="IPR002938">
    <property type="entry name" value="FAD-bd"/>
</dbReference>
<keyword evidence="2" id="KW-0274">FAD</keyword>
<dbReference type="Pfam" id="PF01494">
    <property type="entry name" value="FAD_binding_3"/>
    <property type="match status" value="1"/>
</dbReference>
<dbReference type="PRINTS" id="PR00420">
    <property type="entry name" value="RNGMNOXGNASE"/>
</dbReference>
<sequence>MESTTVAIIGAGPAGLTLANLLRRDGVDCVVLELRSRAYVENRQRAGILDNHAGRIFAESGLADQVLAGAPVETKLEIRYDGEPRFLDVPALAGDRPSHLVPQQLLVRRLIATLPEEVLRFEALDIALHDLDTPVVTYRDMAGVSHELRCTYVAGCDGFHGISRTSIPAGVLTEYTFDHGIGWYTMLADAPAPRYPLMGISPHGFAAQFARGPQASRFYLQYRPGEEDPRSWPDEYAWQQLRLRLGDNSLPSATFTAREIVEMRSYVAEPMTYARLHLVGDAAHIITPMGAKGMNLALSDAATLARAITTVVHDQDESALHAYSDVCLQRTWNYQEFSRWYTEMVHDITADPFRRKLAKARLDRLFTSPPAAAAFADLMAGTLT</sequence>
<dbReference type="InterPro" id="IPR036188">
    <property type="entry name" value="FAD/NAD-bd_sf"/>
</dbReference>
<dbReference type="EMBL" id="BOQP01000025">
    <property type="protein sequence ID" value="GIM75775.1"/>
    <property type="molecule type" value="Genomic_DNA"/>
</dbReference>
<proteinExistence type="predicted"/>
<protein>
    <submittedName>
        <fullName evidence="4">4-hydroxybenzoate 3-monooxygenase</fullName>
    </submittedName>
</protein>
<dbReference type="Gene3D" id="3.50.50.60">
    <property type="entry name" value="FAD/NAD(P)-binding domain"/>
    <property type="match status" value="1"/>
</dbReference>
<dbReference type="NCBIfam" id="NF006091">
    <property type="entry name" value="PRK08243.1"/>
    <property type="match status" value="1"/>
</dbReference>
<comment type="caution">
    <text evidence="4">The sequence shown here is derived from an EMBL/GenBank/DDBJ whole genome shotgun (WGS) entry which is preliminary data.</text>
</comment>
<organism evidence="4 5">
    <name type="scientific">Winogradskya consettensis</name>
    <dbReference type="NCBI Taxonomy" id="113560"/>
    <lineage>
        <taxon>Bacteria</taxon>
        <taxon>Bacillati</taxon>
        <taxon>Actinomycetota</taxon>
        <taxon>Actinomycetes</taxon>
        <taxon>Micromonosporales</taxon>
        <taxon>Micromonosporaceae</taxon>
        <taxon>Winogradskya</taxon>
    </lineage>
</organism>
<dbReference type="Gene3D" id="3.30.9.10">
    <property type="entry name" value="D-Amino Acid Oxidase, subunit A, domain 2"/>
    <property type="match status" value="1"/>
</dbReference>
<keyword evidence="1" id="KW-0285">Flavoprotein</keyword>
<dbReference type="Proteomes" id="UP000680865">
    <property type="component" value="Unassembled WGS sequence"/>
</dbReference>
<gene>
    <name evidence="4" type="primary">pobA_2</name>
    <name evidence="4" type="ORF">Aco04nite_47020</name>
</gene>